<evidence type="ECO:0000313" key="2">
    <source>
        <dbReference type="EMBL" id="RUO96024.1"/>
    </source>
</evidence>
<protein>
    <recommendedName>
        <fullName evidence="1">Histone lysine methyltransferase SET associated domain-containing protein</fullName>
    </recommendedName>
</protein>
<proteinExistence type="predicted"/>
<dbReference type="InterPro" id="IPR024636">
    <property type="entry name" value="SET_assoc"/>
</dbReference>
<feature type="domain" description="Histone lysine methyltransferase SET associated" evidence="1">
    <location>
        <begin position="15"/>
        <end position="67"/>
    </location>
</feature>
<feature type="non-terminal residue" evidence="2">
    <location>
        <position position="1"/>
    </location>
</feature>
<evidence type="ECO:0000313" key="3">
    <source>
        <dbReference type="Proteomes" id="UP000268093"/>
    </source>
</evidence>
<dbReference type="AlphaFoldDB" id="A0A432ZZY9"/>
<sequence>ERRFYNYESQPCLIISRSCLPFLRDVLEELRKHFTAFECTDVYHDTEDWYIVFASLSQARKAYTATD</sequence>
<name>A0A432ZZY9_9FUNG</name>
<dbReference type="Pfam" id="PF11767">
    <property type="entry name" value="SET_assoc"/>
    <property type="match status" value="1"/>
</dbReference>
<comment type="caution">
    <text evidence="2">The sequence shown here is derived from an EMBL/GenBank/DDBJ whole genome shotgun (WGS) entry which is preliminary data.</text>
</comment>
<organism evidence="2 3">
    <name type="scientific">Jimgerdemannia flammicorona</name>
    <dbReference type="NCBI Taxonomy" id="994334"/>
    <lineage>
        <taxon>Eukaryota</taxon>
        <taxon>Fungi</taxon>
        <taxon>Fungi incertae sedis</taxon>
        <taxon>Mucoromycota</taxon>
        <taxon>Mucoromycotina</taxon>
        <taxon>Endogonomycetes</taxon>
        <taxon>Endogonales</taxon>
        <taxon>Endogonaceae</taxon>
        <taxon>Jimgerdemannia</taxon>
    </lineage>
</organism>
<accession>A0A432ZZY9</accession>
<reference evidence="2 3" key="1">
    <citation type="journal article" date="2018" name="New Phytol.">
        <title>Phylogenomics of Endogonaceae and evolution of mycorrhizas within Mucoromycota.</title>
        <authorList>
            <person name="Chang Y."/>
            <person name="Desiro A."/>
            <person name="Na H."/>
            <person name="Sandor L."/>
            <person name="Lipzen A."/>
            <person name="Clum A."/>
            <person name="Barry K."/>
            <person name="Grigoriev I.V."/>
            <person name="Martin F.M."/>
            <person name="Stajich J.E."/>
            <person name="Smith M.E."/>
            <person name="Bonito G."/>
            <person name="Spatafora J.W."/>
        </authorList>
    </citation>
    <scope>NUCLEOTIDE SEQUENCE [LARGE SCALE GENOMIC DNA]</scope>
    <source>
        <strain evidence="2 3">GMNB39</strain>
    </source>
</reference>
<dbReference type="Proteomes" id="UP000268093">
    <property type="component" value="Unassembled WGS sequence"/>
</dbReference>
<keyword evidence="3" id="KW-1185">Reference proteome</keyword>
<dbReference type="EMBL" id="RBNI01023956">
    <property type="protein sequence ID" value="RUO96024.1"/>
    <property type="molecule type" value="Genomic_DNA"/>
</dbReference>
<gene>
    <name evidence="2" type="ORF">BC936DRAFT_142771</name>
</gene>
<evidence type="ECO:0000259" key="1">
    <source>
        <dbReference type="Pfam" id="PF11767"/>
    </source>
</evidence>
<feature type="non-terminal residue" evidence="2">
    <location>
        <position position="67"/>
    </location>
</feature>